<evidence type="ECO:0000313" key="5">
    <source>
        <dbReference type="EMBL" id="KAF5792590.1"/>
    </source>
</evidence>
<dbReference type="GO" id="GO:0008270">
    <property type="term" value="F:zinc ion binding"/>
    <property type="evidence" value="ECO:0007669"/>
    <property type="project" value="UniProtKB-KW"/>
</dbReference>
<name>A0A251TZR3_HELAN</name>
<accession>A0A251TZR3</accession>
<dbReference type="InterPro" id="IPR013083">
    <property type="entry name" value="Znf_RING/FYVE/PHD"/>
</dbReference>
<feature type="transmembrane region" description="Helical" evidence="3">
    <location>
        <begin position="189"/>
        <end position="211"/>
    </location>
</feature>
<keyword evidence="3" id="KW-0472">Membrane</keyword>
<sequence length="495" mass="56831">MSIQCTHTKSVISHGYWCDQFQLFAKQVFCKSLLKLGILQHYNIVITVFLNNYQQFNLLSGMRWNRIAESSQVFAAYTSLFCFTLLLLLKLDHILSYSWRIVFFPLFLFHVVVARSRSSLPGPLVSYGFYMASLRVPMLIVFELLLYAYLEGAYVSLKIVFLPLLAFEVAIFVDNFRMCTALLQEFDEILVALPHFWIAISMGFFFVGTVFTIRKLSGDTSSLSWWDVFLYFGIAECFVFLVCTKWCNPLTHTNSQIRVGSSSSRAIRYLDWNSDITESTEDISENRLCGLQDTVCAVMKILIVGFQILLCMHLEGKPAAARLVPLPVVFSPVLLVQGLGVLFATSNLVEKILPGVGTRIYFTYVTRARDSLGCLQRRFRLFGRWSTEVLRRWSTKVLRRWSTEEGSREEQTRNNHNGSSGYNTFSDPPEIVKTLPKKDLTDEDDNLCKICFDREKNMVLLPCRHHILCSTCSQKCQKCPICRVVIKERLVVYDA</sequence>
<gene>
    <name evidence="6" type="ORF">HannXRQ_Chr09g0269791</name>
    <name evidence="5" type="ORF">HanXRQr2_Chr09g0407661</name>
</gene>
<feature type="transmembrane region" description="Helical" evidence="3">
    <location>
        <begin position="73"/>
        <end position="91"/>
    </location>
</feature>
<dbReference type="Gramene" id="mRNA:HanXRQr2_Chr09g0407661">
    <property type="protein sequence ID" value="mRNA:HanXRQr2_Chr09g0407661"/>
    <property type="gene ID" value="HanXRQr2_Chr09g0407661"/>
</dbReference>
<dbReference type="PANTHER" id="PTHR46859">
    <property type="entry name" value="TRANSMEMBRANE FRAGILE-X-F-ASSOCIATED PROTEIN"/>
    <property type="match status" value="1"/>
</dbReference>
<keyword evidence="1" id="KW-0479">Metal-binding</keyword>
<organism evidence="6 7">
    <name type="scientific">Helianthus annuus</name>
    <name type="common">Common sunflower</name>
    <dbReference type="NCBI Taxonomy" id="4232"/>
    <lineage>
        <taxon>Eukaryota</taxon>
        <taxon>Viridiplantae</taxon>
        <taxon>Streptophyta</taxon>
        <taxon>Embryophyta</taxon>
        <taxon>Tracheophyta</taxon>
        <taxon>Spermatophyta</taxon>
        <taxon>Magnoliopsida</taxon>
        <taxon>eudicotyledons</taxon>
        <taxon>Gunneridae</taxon>
        <taxon>Pentapetalae</taxon>
        <taxon>asterids</taxon>
        <taxon>campanulids</taxon>
        <taxon>Asterales</taxon>
        <taxon>Asteraceae</taxon>
        <taxon>Asteroideae</taxon>
        <taxon>Heliantheae alliance</taxon>
        <taxon>Heliantheae</taxon>
        <taxon>Helianthus</taxon>
    </lineage>
</organism>
<reference evidence="5" key="3">
    <citation type="submission" date="2020-06" db="EMBL/GenBank/DDBJ databases">
        <title>Helianthus annuus Genome sequencing and assembly Release 2.</title>
        <authorList>
            <person name="Gouzy J."/>
            <person name="Langlade N."/>
            <person name="Munos S."/>
        </authorList>
    </citation>
    <scope>NUCLEOTIDE SEQUENCE</scope>
    <source>
        <tissue evidence="5">Leaves</tissue>
    </source>
</reference>
<keyword evidence="1" id="KW-0862">Zinc</keyword>
<dbReference type="EMBL" id="CM007898">
    <property type="protein sequence ID" value="OTG16289.1"/>
    <property type="molecule type" value="Genomic_DNA"/>
</dbReference>
<feature type="transmembrane region" description="Helical" evidence="3">
    <location>
        <begin position="155"/>
        <end position="177"/>
    </location>
</feature>
<keyword evidence="7" id="KW-1185">Reference proteome</keyword>
<protein>
    <submittedName>
        <fullName evidence="6">Putative zinc finger, RING/FYVE/PHD-type, Transmembrane Fragile-X-F-associated protein</fullName>
    </submittedName>
    <submittedName>
        <fullName evidence="5">Transcription factor C2H2 family</fullName>
    </submittedName>
</protein>
<feature type="transmembrane region" description="Helical" evidence="3">
    <location>
        <begin position="223"/>
        <end position="243"/>
    </location>
</feature>
<keyword evidence="3" id="KW-1133">Transmembrane helix</keyword>
<dbReference type="InterPro" id="IPR001841">
    <property type="entry name" value="Znf_RING"/>
</dbReference>
<proteinExistence type="predicted"/>
<dbReference type="EMBL" id="MNCJ02000324">
    <property type="protein sequence ID" value="KAF5792590.1"/>
    <property type="molecule type" value="Genomic_DNA"/>
</dbReference>
<dbReference type="STRING" id="4232.A0A251TZR3"/>
<dbReference type="Pfam" id="PF13920">
    <property type="entry name" value="zf-C3HC4_3"/>
    <property type="match status" value="1"/>
</dbReference>
<dbReference type="Proteomes" id="UP000215914">
    <property type="component" value="Chromosome 9"/>
</dbReference>
<feature type="transmembrane region" description="Helical" evidence="3">
    <location>
        <begin position="97"/>
        <end position="115"/>
    </location>
</feature>
<dbReference type="SUPFAM" id="SSF57850">
    <property type="entry name" value="RING/U-box"/>
    <property type="match status" value="1"/>
</dbReference>
<feature type="domain" description="RING-type" evidence="4">
    <location>
        <begin position="448"/>
        <end position="483"/>
    </location>
</feature>
<dbReference type="Gene3D" id="3.30.40.10">
    <property type="entry name" value="Zinc/RING finger domain, C3HC4 (zinc finger)"/>
    <property type="match status" value="1"/>
</dbReference>
<feature type="compositionally biased region" description="Basic and acidic residues" evidence="2">
    <location>
        <begin position="404"/>
        <end position="413"/>
    </location>
</feature>
<dbReference type="PROSITE" id="PS50089">
    <property type="entry name" value="ZF_RING_2"/>
    <property type="match status" value="1"/>
</dbReference>
<dbReference type="PANTHER" id="PTHR46859:SF3">
    <property type="entry name" value="RING-TYPE DOMAIN-CONTAINING PROTEIN"/>
    <property type="match status" value="1"/>
</dbReference>
<feature type="compositionally biased region" description="Polar residues" evidence="2">
    <location>
        <begin position="414"/>
        <end position="423"/>
    </location>
</feature>
<evidence type="ECO:0000259" key="4">
    <source>
        <dbReference type="PROSITE" id="PS50089"/>
    </source>
</evidence>
<reference evidence="5 7" key="1">
    <citation type="journal article" date="2017" name="Nature">
        <title>The sunflower genome provides insights into oil metabolism, flowering and Asterid evolution.</title>
        <authorList>
            <person name="Badouin H."/>
            <person name="Gouzy J."/>
            <person name="Grassa C.J."/>
            <person name="Murat F."/>
            <person name="Staton S.E."/>
            <person name="Cottret L."/>
            <person name="Lelandais-Briere C."/>
            <person name="Owens G.L."/>
            <person name="Carrere S."/>
            <person name="Mayjonade B."/>
            <person name="Legrand L."/>
            <person name="Gill N."/>
            <person name="Kane N.C."/>
            <person name="Bowers J.E."/>
            <person name="Hubner S."/>
            <person name="Bellec A."/>
            <person name="Berard A."/>
            <person name="Berges H."/>
            <person name="Blanchet N."/>
            <person name="Boniface M.C."/>
            <person name="Brunel D."/>
            <person name="Catrice O."/>
            <person name="Chaidir N."/>
            <person name="Claudel C."/>
            <person name="Donnadieu C."/>
            <person name="Faraut T."/>
            <person name="Fievet G."/>
            <person name="Helmstetter N."/>
            <person name="King M."/>
            <person name="Knapp S.J."/>
            <person name="Lai Z."/>
            <person name="Le Paslier M.C."/>
            <person name="Lippi Y."/>
            <person name="Lorenzon L."/>
            <person name="Mandel J.R."/>
            <person name="Marage G."/>
            <person name="Marchand G."/>
            <person name="Marquand E."/>
            <person name="Bret-Mestries E."/>
            <person name="Morien E."/>
            <person name="Nambeesan S."/>
            <person name="Nguyen T."/>
            <person name="Pegot-Espagnet P."/>
            <person name="Pouilly N."/>
            <person name="Raftis F."/>
            <person name="Sallet E."/>
            <person name="Schiex T."/>
            <person name="Thomas J."/>
            <person name="Vandecasteele C."/>
            <person name="Vares D."/>
            <person name="Vear F."/>
            <person name="Vautrin S."/>
            <person name="Crespi M."/>
            <person name="Mangin B."/>
            <person name="Burke J.M."/>
            <person name="Salse J."/>
            <person name="Munos S."/>
            <person name="Vincourt P."/>
            <person name="Rieseberg L.H."/>
            <person name="Langlade N.B."/>
        </authorList>
    </citation>
    <scope>NUCLEOTIDE SEQUENCE [LARGE SCALE GENOMIC DNA]</scope>
    <source>
        <strain evidence="7">cv. SF193</strain>
        <tissue evidence="5">Leaves</tissue>
    </source>
</reference>
<dbReference type="SMART" id="SM00184">
    <property type="entry name" value="RING"/>
    <property type="match status" value="1"/>
</dbReference>
<dbReference type="InterPro" id="IPR019396">
    <property type="entry name" value="TM_Fragile-X-F-assoc"/>
</dbReference>
<evidence type="ECO:0000313" key="6">
    <source>
        <dbReference type="EMBL" id="OTG16289.1"/>
    </source>
</evidence>
<evidence type="ECO:0000256" key="1">
    <source>
        <dbReference type="PROSITE-ProRule" id="PRU00175"/>
    </source>
</evidence>
<keyword evidence="3 6" id="KW-0812">Transmembrane</keyword>
<dbReference type="AlphaFoldDB" id="A0A251TZR3"/>
<feature type="region of interest" description="Disordered" evidence="2">
    <location>
        <begin position="404"/>
        <end position="423"/>
    </location>
</feature>
<dbReference type="Pfam" id="PF10269">
    <property type="entry name" value="Tmemb_185A"/>
    <property type="match status" value="1"/>
</dbReference>
<evidence type="ECO:0000313" key="7">
    <source>
        <dbReference type="Proteomes" id="UP000215914"/>
    </source>
</evidence>
<reference evidence="6" key="2">
    <citation type="submission" date="2017-02" db="EMBL/GenBank/DDBJ databases">
        <title>Sunflower complete genome.</title>
        <authorList>
            <person name="Langlade N."/>
            <person name="Munos S."/>
        </authorList>
    </citation>
    <scope>NUCLEOTIDE SEQUENCE [LARGE SCALE GENOMIC DNA]</scope>
    <source>
        <tissue evidence="6">Leaves</tissue>
    </source>
</reference>
<evidence type="ECO:0000256" key="2">
    <source>
        <dbReference type="SAM" id="MobiDB-lite"/>
    </source>
</evidence>
<feature type="transmembrane region" description="Helical" evidence="3">
    <location>
        <begin position="127"/>
        <end position="149"/>
    </location>
</feature>
<evidence type="ECO:0000256" key="3">
    <source>
        <dbReference type="SAM" id="Phobius"/>
    </source>
</evidence>
<dbReference type="InParanoid" id="A0A251TZR3"/>
<keyword evidence="1" id="KW-0863">Zinc-finger</keyword>